<dbReference type="AlphaFoldDB" id="A0A0N9I8D5"/>
<dbReference type="CDD" id="cd00567">
    <property type="entry name" value="ACAD"/>
    <property type="match status" value="1"/>
</dbReference>
<dbReference type="Pfam" id="PF00441">
    <property type="entry name" value="Acyl-CoA_dh_1"/>
    <property type="match status" value="1"/>
</dbReference>
<feature type="domain" description="Acyl-CoA dehydrogenase/oxidase C-terminal" evidence="6">
    <location>
        <begin position="230"/>
        <end position="379"/>
    </location>
</feature>
<dbReference type="KEGG" id="kphy:AOZ06_39695"/>
<dbReference type="GO" id="GO:0050660">
    <property type="term" value="F:flavin adenine dinucleotide binding"/>
    <property type="evidence" value="ECO:0007669"/>
    <property type="project" value="InterPro"/>
</dbReference>
<dbReference type="STRING" id="860235.AOZ06_39695"/>
<protein>
    <recommendedName>
        <fullName evidence="11">Acyl-CoA dehydrogenase</fullName>
    </recommendedName>
</protein>
<gene>
    <name evidence="9" type="ORF">AOZ06_39695</name>
</gene>
<evidence type="ECO:0000256" key="1">
    <source>
        <dbReference type="ARBA" id="ARBA00001974"/>
    </source>
</evidence>
<dbReference type="Gene3D" id="2.40.110.10">
    <property type="entry name" value="Butyryl-CoA Dehydrogenase, subunit A, domain 2"/>
    <property type="match status" value="1"/>
</dbReference>
<dbReference type="Proteomes" id="UP000063699">
    <property type="component" value="Chromosome"/>
</dbReference>
<dbReference type="Pfam" id="PF02771">
    <property type="entry name" value="Acyl-CoA_dh_N"/>
    <property type="match status" value="1"/>
</dbReference>
<dbReference type="InterPro" id="IPR006091">
    <property type="entry name" value="Acyl-CoA_Oxase/DH_mid-dom"/>
</dbReference>
<dbReference type="PANTHER" id="PTHR43884">
    <property type="entry name" value="ACYL-COA DEHYDROGENASE"/>
    <property type="match status" value="1"/>
</dbReference>
<dbReference type="SUPFAM" id="SSF47203">
    <property type="entry name" value="Acyl-CoA dehydrogenase C-terminal domain-like"/>
    <property type="match status" value="1"/>
</dbReference>
<evidence type="ECO:0000259" key="6">
    <source>
        <dbReference type="Pfam" id="PF00441"/>
    </source>
</evidence>
<dbReference type="Gene3D" id="1.10.540.10">
    <property type="entry name" value="Acyl-CoA dehydrogenase/oxidase, N-terminal domain"/>
    <property type="match status" value="1"/>
</dbReference>
<name>A0A0N9I8D5_9PSEU</name>
<feature type="domain" description="Acyl-CoA dehydrogenase/oxidase N-terminal" evidence="8">
    <location>
        <begin position="15"/>
        <end position="116"/>
    </location>
</feature>
<dbReference type="GO" id="GO:0003995">
    <property type="term" value="F:acyl-CoA dehydrogenase activity"/>
    <property type="evidence" value="ECO:0007669"/>
    <property type="project" value="TreeGrafter"/>
</dbReference>
<reference evidence="9 10" key="1">
    <citation type="submission" date="2015-07" db="EMBL/GenBank/DDBJ databases">
        <title>Genome sequencing of Kibdelosporangium phytohabitans.</title>
        <authorList>
            <person name="Qin S."/>
            <person name="Xing K."/>
        </authorList>
    </citation>
    <scope>NUCLEOTIDE SEQUENCE [LARGE SCALE GENOMIC DNA]</scope>
    <source>
        <strain evidence="9 10">KLBMP1111</strain>
    </source>
</reference>
<evidence type="ECO:0000313" key="9">
    <source>
        <dbReference type="EMBL" id="ALG12171.1"/>
    </source>
</evidence>
<dbReference type="InterPro" id="IPR009100">
    <property type="entry name" value="AcylCoA_DH/oxidase_NM_dom_sf"/>
</dbReference>
<keyword evidence="4 5" id="KW-0274">FAD</keyword>
<dbReference type="InterPro" id="IPR036250">
    <property type="entry name" value="AcylCo_DH-like_C"/>
</dbReference>
<keyword evidence="10" id="KW-1185">Reference proteome</keyword>
<dbReference type="InterPro" id="IPR037069">
    <property type="entry name" value="AcylCoA_DH/ox_N_sf"/>
</dbReference>
<dbReference type="Gene3D" id="1.20.140.10">
    <property type="entry name" value="Butyryl-CoA Dehydrogenase, subunit A, domain 3"/>
    <property type="match status" value="1"/>
</dbReference>
<feature type="domain" description="Acyl-CoA oxidase/dehydrogenase middle" evidence="7">
    <location>
        <begin position="121"/>
        <end position="218"/>
    </location>
</feature>
<dbReference type="SUPFAM" id="SSF56645">
    <property type="entry name" value="Acyl-CoA dehydrogenase NM domain-like"/>
    <property type="match status" value="1"/>
</dbReference>
<sequence length="516" mass="54590">MSADVSRGRADAQIDWLRQYAATRINSRLIDERRCIPPYVALDFANEGLFGLLIEERFGGQAMHMADIARVLEQLAAVDLGLATWVLTSVFPGTRPVAQWATEEFKQEWLPQLAAGRVYGAYAQTEPDAGSDFTSIGTTATPARGGGWRVTGHKHWIGNGSWAGVVSVISQLADPDGGSGGIGAFAIPMSAGGIRPGAEHLSMGLRGMVQTGLHLDGVPVNAVNVLGEEGQGAVVAVDSMTMTRFAIAAASLGAIKRVLRLAHRFGTRRKVAGGTLAGHGNVLATLGELAACAQAGEAIVYWLAAQLDDGHPVEMEPMVAAKVLLTEWLGRAVDSLVQLYGGRGYDEENLAAQLYRDARVYRIFEGASEALVDFLGARVTTQGERVGDLLRDAGAADVGDRLGVAVAELKARPASPLGDHAAKDARKALAGKAFTWAFAVAAVRARGGGQQWALEFVEQRFEQALAACGTELTIASPEELEHIVAGYADRIGDVEQSLPGARIGLDSLLRVRAHQG</sequence>
<proteinExistence type="inferred from homology"/>
<accession>A0A0N9I8D5</accession>
<comment type="cofactor">
    <cofactor evidence="1 5">
        <name>FAD</name>
        <dbReference type="ChEBI" id="CHEBI:57692"/>
    </cofactor>
</comment>
<evidence type="ECO:0000256" key="3">
    <source>
        <dbReference type="ARBA" id="ARBA00022630"/>
    </source>
</evidence>
<evidence type="ECO:0000259" key="8">
    <source>
        <dbReference type="Pfam" id="PF02771"/>
    </source>
</evidence>
<evidence type="ECO:0000256" key="5">
    <source>
        <dbReference type="RuleBase" id="RU362125"/>
    </source>
</evidence>
<evidence type="ECO:0000313" key="10">
    <source>
        <dbReference type="Proteomes" id="UP000063699"/>
    </source>
</evidence>
<evidence type="ECO:0000256" key="2">
    <source>
        <dbReference type="ARBA" id="ARBA00009347"/>
    </source>
</evidence>
<evidence type="ECO:0008006" key="11">
    <source>
        <dbReference type="Google" id="ProtNLM"/>
    </source>
</evidence>
<organism evidence="9 10">
    <name type="scientific">Kibdelosporangium phytohabitans</name>
    <dbReference type="NCBI Taxonomy" id="860235"/>
    <lineage>
        <taxon>Bacteria</taxon>
        <taxon>Bacillati</taxon>
        <taxon>Actinomycetota</taxon>
        <taxon>Actinomycetes</taxon>
        <taxon>Pseudonocardiales</taxon>
        <taxon>Pseudonocardiaceae</taxon>
        <taxon>Kibdelosporangium</taxon>
    </lineage>
</organism>
<dbReference type="PANTHER" id="PTHR43884:SF12">
    <property type="entry name" value="ISOVALERYL-COA DEHYDROGENASE, MITOCHONDRIAL-RELATED"/>
    <property type="match status" value="1"/>
</dbReference>
<evidence type="ECO:0000256" key="4">
    <source>
        <dbReference type="ARBA" id="ARBA00022827"/>
    </source>
</evidence>
<dbReference type="Pfam" id="PF02770">
    <property type="entry name" value="Acyl-CoA_dh_M"/>
    <property type="match status" value="1"/>
</dbReference>
<comment type="similarity">
    <text evidence="2 5">Belongs to the acyl-CoA dehydrogenase family.</text>
</comment>
<dbReference type="InterPro" id="IPR009075">
    <property type="entry name" value="AcylCo_DH/oxidase_C"/>
</dbReference>
<keyword evidence="3 5" id="KW-0285">Flavoprotein</keyword>
<dbReference type="EMBL" id="CP012752">
    <property type="protein sequence ID" value="ALG12171.1"/>
    <property type="molecule type" value="Genomic_DNA"/>
</dbReference>
<dbReference type="RefSeq" id="WP_054294067.1">
    <property type="nucleotide sequence ID" value="NZ_CP012752.1"/>
</dbReference>
<dbReference type="InterPro" id="IPR013786">
    <property type="entry name" value="AcylCoA_DH/ox_N"/>
</dbReference>
<evidence type="ECO:0000259" key="7">
    <source>
        <dbReference type="Pfam" id="PF02770"/>
    </source>
</evidence>
<keyword evidence="5" id="KW-0560">Oxidoreductase</keyword>
<dbReference type="InterPro" id="IPR046373">
    <property type="entry name" value="Acyl-CoA_Oxase/DH_mid-dom_sf"/>
</dbReference>